<dbReference type="Proteomes" id="UP000298652">
    <property type="component" value="Chromosome 3"/>
</dbReference>
<feature type="region of interest" description="Disordered" evidence="1">
    <location>
        <begin position="1"/>
        <end position="28"/>
    </location>
</feature>
<organism evidence="2 3">
    <name type="scientific">Setaria viridis</name>
    <name type="common">Green bristlegrass</name>
    <name type="synonym">Setaria italica subsp. viridis</name>
    <dbReference type="NCBI Taxonomy" id="4556"/>
    <lineage>
        <taxon>Eukaryota</taxon>
        <taxon>Viridiplantae</taxon>
        <taxon>Streptophyta</taxon>
        <taxon>Embryophyta</taxon>
        <taxon>Tracheophyta</taxon>
        <taxon>Spermatophyta</taxon>
        <taxon>Magnoliopsida</taxon>
        <taxon>Liliopsida</taxon>
        <taxon>Poales</taxon>
        <taxon>Poaceae</taxon>
        <taxon>PACMAD clade</taxon>
        <taxon>Panicoideae</taxon>
        <taxon>Panicodae</taxon>
        <taxon>Paniceae</taxon>
        <taxon>Cenchrinae</taxon>
        <taxon>Setaria</taxon>
    </lineage>
</organism>
<sequence>MRGPRRRHPFARQPYHATTPSATATPALLQRRRRTSGPLLGMVPCRPCCGSGDPPRQDLAWLPSSAVNDPCLSA</sequence>
<accession>A0A4U6VIB1</accession>
<proteinExistence type="predicted"/>
<dbReference type="Gramene" id="TKW27823">
    <property type="protein sequence ID" value="TKW27823"/>
    <property type="gene ID" value="SEVIR_3G282650v2"/>
</dbReference>
<feature type="compositionally biased region" description="Basic residues" evidence="1">
    <location>
        <begin position="1"/>
        <end position="10"/>
    </location>
</feature>
<reference evidence="2" key="1">
    <citation type="submission" date="2019-03" db="EMBL/GenBank/DDBJ databases">
        <title>WGS assembly of Setaria viridis.</title>
        <authorList>
            <person name="Huang P."/>
            <person name="Jenkins J."/>
            <person name="Grimwood J."/>
            <person name="Barry K."/>
            <person name="Healey A."/>
            <person name="Mamidi S."/>
            <person name="Sreedasyam A."/>
            <person name="Shu S."/>
            <person name="Feldman M."/>
            <person name="Wu J."/>
            <person name="Yu Y."/>
            <person name="Chen C."/>
            <person name="Johnson J."/>
            <person name="Rokhsar D."/>
            <person name="Baxter I."/>
            <person name="Schmutz J."/>
            <person name="Brutnell T."/>
            <person name="Kellogg E."/>
        </authorList>
    </citation>
    <scope>NUCLEOTIDE SEQUENCE [LARGE SCALE GENOMIC DNA]</scope>
</reference>
<evidence type="ECO:0000313" key="3">
    <source>
        <dbReference type="Proteomes" id="UP000298652"/>
    </source>
</evidence>
<name>A0A4U6VIB1_SETVI</name>
<dbReference type="EMBL" id="CM016554">
    <property type="protein sequence ID" value="TKW27823.1"/>
    <property type="molecule type" value="Genomic_DNA"/>
</dbReference>
<evidence type="ECO:0000256" key="1">
    <source>
        <dbReference type="SAM" id="MobiDB-lite"/>
    </source>
</evidence>
<evidence type="ECO:0000313" key="2">
    <source>
        <dbReference type="EMBL" id="TKW27823.1"/>
    </source>
</evidence>
<dbReference type="AlphaFoldDB" id="A0A4U6VIB1"/>
<keyword evidence="3" id="KW-1185">Reference proteome</keyword>
<protein>
    <submittedName>
        <fullName evidence="2">Uncharacterized protein</fullName>
    </submittedName>
</protein>
<feature type="compositionally biased region" description="Low complexity" evidence="1">
    <location>
        <begin position="17"/>
        <end position="27"/>
    </location>
</feature>
<gene>
    <name evidence="2" type="ORF">SEVIR_3G282650v2</name>
</gene>